<proteinExistence type="predicted"/>
<protein>
    <recommendedName>
        <fullName evidence="2">Glycosyl transferase family 1 domain-containing protein</fullName>
    </recommendedName>
</protein>
<accession>A0A0F9RNG9</accession>
<gene>
    <name evidence="1" type="ORF">LCGC14_0874220</name>
</gene>
<evidence type="ECO:0000313" key="1">
    <source>
        <dbReference type="EMBL" id="KKN26506.1"/>
    </source>
</evidence>
<comment type="caution">
    <text evidence="1">The sequence shown here is derived from an EMBL/GenBank/DDBJ whole genome shotgun (WGS) entry which is preliminary data.</text>
</comment>
<organism evidence="1">
    <name type="scientific">marine sediment metagenome</name>
    <dbReference type="NCBI Taxonomy" id="412755"/>
    <lineage>
        <taxon>unclassified sequences</taxon>
        <taxon>metagenomes</taxon>
        <taxon>ecological metagenomes</taxon>
    </lineage>
</organism>
<reference evidence="1" key="1">
    <citation type="journal article" date="2015" name="Nature">
        <title>Complex archaea that bridge the gap between prokaryotes and eukaryotes.</title>
        <authorList>
            <person name="Spang A."/>
            <person name="Saw J.H."/>
            <person name="Jorgensen S.L."/>
            <person name="Zaremba-Niedzwiedzka K."/>
            <person name="Martijn J."/>
            <person name="Lind A.E."/>
            <person name="van Eijk R."/>
            <person name="Schleper C."/>
            <person name="Guy L."/>
            <person name="Ettema T.J."/>
        </authorList>
    </citation>
    <scope>NUCLEOTIDE SEQUENCE</scope>
</reference>
<dbReference type="AlphaFoldDB" id="A0A0F9RNG9"/>
<dbReference type="Gene3D" id="3.40.50.2000">
    <property type="entry name" value="Glycogen Phosphorylase B"/>
    <property type="match status" value="1"/>
</dbReference>
<name>A0A0F9RNG9_9ZZZZ</name>
<sequence>MVKPLMVIRAPCSTRSGYGDMSRDIIRHLINIDKWDIKVMLCPWGQTPMNALSVDNPKDKPIIDRLMSEPKLPRKPEVFISITVPNEFQRAGHYNIGITAGIETTACSPEWIQGMNRMDLILTISNHSKTVLQTTTYNPQKDGIKQEQLRLQKPIEVLHCCADTTVFRRLAQTEIEPSVDEFMARVKENFCFLFVGHWLAGGIGHDRKDVGMLINVFLEVFRKSPKKNRPALILKTSSATFSVLDREEILKKIKAIKDNIGAQNFPSVYLLHGDLTESEMNSLYNHPKMKVHVSFTKGEGFGRPLLEASLSGKPIITSGWSGHMDFLNAEDAIILGGTLQQVHASAAWQGVINPETHWFQVDYKNAANVMFHVWRHYKLFRNRGVSLAKKNAELFNFDAIQKRTEELMNQYLPEFKIPDEVKLTLPKLKKISVKKIKKEPKEPPVEKATLDVVEGADGQT</sequence>
<evidence type="ECO:0008006" key="2">
    <source>
        <dbReference type="Google" id="ProtNLM"/>
    </source>
</evidence>
<dbReference type="PANTHER" id="PTHR46656">
    <property type="entry name" value="PUTATIVE-RELATED"/>
    <property type="match status" value="1"/>
</dbReference>
<dbReference type="SUPFAM" id="SSF53756">
    <property type="entry name" value="UDP-Glycosyltransferase/glycogen phosphorylase"/>
    <property type="match status" value="1"/>
</dbReference>
<feature type="non-terminal residue" evidence="1">
    <location>
        <position position="460"/>
    </location>
</feature>
<dbReference type="PANTHER" id="PTHR46656:SF3">
    <property type="entry name" value="PUTATIVE-RELATED"/>
    <property type="match status" value="1"/>
</dbReference>
<dbReference type="EMBL" id="LAZR01002714">
    <property type="protein sequence ID" value="KKN26506.1"/>
    <property type="molecule type" value="Genomic_DNA"/>
</dbReference>